<dbReference type="OrthoDB" id="6432697at2759"/>
<comment type="caution">
    <text evidence="2">The sequence shown here is derived from an EMBL/GenBank/DDBJ whole genome shotgun (WGS) entry which is preliminary data.</text>
</comment>
<accession>A0A4Y2A5G9</accession>
<keyword evidence="3" id="KW-1185">Reference proteome</keyword>
<reference evidence="2 3" key="1">
    <citation type="journal article" date="2019" name="Sci. Rep.">
        <title>Orb-weaving spider Araneus ventricosus genome elucidates the spidroin gene catalogue.</title>
        <authorList>
            <person name="Kono N."/>
            <person name="Nakamura H."/>
            <person name="Ohtoshi R."/>
            <person name="Moran D.A.P."/>
            <person name="Shinohara A."/>
            <person name="Yoshida Y."/>
            <person name="Fujiwara M."/>
            <person name="Mori M."/>
            <person name="Tomita M."/>
            <person name="Arakawa K."/>
        </authorList>
    </citation>
    <scope>NUCLEOTIDE SEQUENCE [LARGE SCALE GENOMIC DNA]</scope>
</reference>
<organism evidence="2 3">
    <name type="scientific">Araneus ventricosus</name>
    <name type="common">Orbweaver spider</name>
    <name type="synonym">Epeira ventricosa</name>
    <dbReference type="NCBI Taxonomy" id="182803"/>
    <lineage>
        <taxon>Eukaryota</taxon>
        <taxon>Metazoa</taxon>
        <taxon>Ecdysozoa</taxon>
        <taxon>Arthropoda</taxon>
        <taxon>Chelicerata</taxon>
        <taxon>Arachnida</taxon>
        <taxon>Araneae</taxon>
        <taxon>Araneomorphae</taxon>
        <taxon>Entelegynae</taxon>
        <taxon>Araneoidea</taxon>
        <taxon>Araneidae</taxon>
        <taxon>Araneus</taxon>
    </lineage>
</organism>
<dbReference type="Proteomes" id="UP000499080">
    <property type="component" value="Unassembled WGS sequence"/>
</dbReference>
<dbReference type="SUPFAM" id="SSF56219">
    <property type="entry name" value="DNase I-like"/>
    <property type="match status" value="1"/>
</dbReference>
<protein>
    <recommendedName>
        <fullName evidence="1">Endonuclease/exonuclease/phosphatase domain-containing protein</fullName>
    </recommendedName>
</protein>
<dbReference type="AlphaFoldDB" id="A0A4Y2A5G9"/>
<gene>
    <name evidence="2" type="ORF">AVEN_235426_1</name>
</gene>
<dbReference type="GO" id="GO:0003824">
    <property type="term" value="F:catalytic activity"/>
    <property type="evidence" value="ECO:0007669"/>
    <property type="project" value="InterPro"/>
</dbReference>
<dbReference type="InterPro" id="IPR036691">
    <property type="entry name" value="Endo/exonu/phosph_ase_sf"/>
</dbReference>
<dbReference type="InterPro" id="IPR005135">
    <property type="entry name" value="Endo/exonuclease/phosphatase"/>
</dbReference>
<evidence type="ECO:0000259" key="1">
    <source>
        <dbReference type="Pfam" id="PF14529"/>
    </source>
</evidence>
<evidence type="ECO:0000313" key="2">
    <source>
        <dbReference type="EMBL" id="GBL74486.1"/>
    </source>
</evidence>
<dbReference type="EMBL" id="BGPR01000005">
    <property type="protein sequence ID" value="GBL74486.1"/>
    <property type="molecule type" value="Genomic_DNA"/>
</dbReference>
<proteinExistence type="predicted"/>
<sequence>MPSRATSQMEQDLIKCDFDGLCITELYIVKEHVVGFPTEYLKIYKQGSPRAAIIFRTEYKFVPILITRDILDIYWDIYNRYCKYVICYYILFAIRRHISLLSEFEKLLEQFKDKMIVINGDFNAKSPAWSSVEQDNRGRTLLEFIYRLDIDIQNDPDYAPTFESPREKS</sequence>
<dbReference type="Gene3D" id="3.60.10.10">
    <property type="entry name" value="Endonuclease/exonuclease/phosphatase"/>
    <property type="match status" value="1"/>
</dbReference>
<name>A0A4Y2A5G9_ARAVE</name>
<feature type="domain" description="Endonuclease/exonuclease/phosphatase" evidence="1">
    <location>
        <begin position="98"/>
        <end position="167"/>
    </location>
</feature>
<dbReference type="Pfam" id="PF14529">
    <property type="entry name" value="Exo_endo_phos_2"/>
    <property type="match status" value="1"/>
</dbReference>
<evidence type="ECO:0000313" key="3">
    <source>
        <dbReference type="Proteomes" id="UP000499080"/>
    </source>
</evidence>